<evidence type="ECO:0000313" key="2">
    <source>
        <dbReference type="Proteomes" id="UP000321750"/>
    </source>
</evidence>
<sequence>MSAPFCTDCGTEAAMMLGWEAVVSDPSLADARVWSCPVCRESWCRHDPISDRPIGTPAGEETRTARALLAERQIARIIAEALAQNPNASALADDRITGFTAALLGIERGHAAIEQLDLEQCRKLWHALHRASYADIVRHAQTYRPGKPTQSSLTEQGAAA</sequence>
<comment type="caution">
    <text evidence="1">The sequence shown here is derived from an EMBL/GenBank/DDBJ whole genome shotgun (WGS) entry which is preliminary data.</text>
</comment>
<reference evidence="1 2" key="1">
    <citation type="submission" date="2019-07" db="EMBL/GenBank/DDBJ databases">
        <title>Whole genome shotgun sequence of Methylobacterium gnaphalii NBRC 107716.</title>
        <authorList>
            <person name="Hosoyama A."/>
            <person name="Uohara A."/>
            <person name="Ohji S."/>
            <person name="Ichikawa N."/>
        </authorList>
    </citation>
    <scope>NUCLEOTIDE SEQUENCE [LARGE SCALE GENOMIC DNA]</scope>
    <source>
        <strain evidence="1 2">NBRC 107716</strain>
    </source>
</reference>
<evidence type="ECO:0000313" key="1">
    <source>
        <dbReference type="EMBL" id="GEP09879.1"/>
    </source>
</evidence>
<proteinExistence type="predicted"/>
<gene>
    <name evidence="1" type="ORF">MGN01_17240</name>
</gene>
<dbReference type="RefSeq" id="WP_147046171.1">
    <property type="nucleotide sequence ID" value="NZ_BJZV01000007.1"/>
</dbReference>
<protein>
    <submittedName>
        <fullName evidence="1">Uncharacterized protein</fullName>
    </submittedName>
</protein>
<dbReference type="OrthoDB" id="1028010at2"/>
<dbReference type="EMBL" id="BJZV01000007">
    <property type="protein sequence ID" value="GEP09879.1"/>
    <property type="molecule type" value="Genomic_DNA"/>
</dbReference>
<name>A0A512JIU9_9HYPH</name>
<keyword evidence="2" id="KW-1185">Reference proteome</keyword>
<dbReference type="AlphaFoldDB" id="A0A512JIU9"/>
<dbReference type="Proteomes" id="UP000321750">
    <property type="component" value="Unassembled WGS sequence"/>
</dbReference>
<accession>A0A512JIU9</accession>
<organism evidence="1 2">
    <name type="scientific">Methylobacterium gnaphalii</name>
    <dbReference type="NCBI Taxonomy" id="1010610"/>
    <lineage>
        <taxon>Bacteria</taxon>
        <taxon>Pseudomonadati</taxon>
        <taxon>Pseudomonadota</taxon>
        <taxon>Alphaproteobacteria</taxon>
        <taxon>Hyphomicrobiales</taxon>
        <taxon>Methylobacteriaceae</taxon>
        <taxon>Methylobacterium</taxon>
    </lineage>
</organism>